<comment type="caution">
    <text evidence="3">The sequence shown here is derived from an EMBL/GenBank/DDBJ whole genome shotgun (WGS) entry which is preliminary data.</text>
</comment>
<evidence type="ECO:0000256" key="1">
    <source>
        <dbReference type="ARBA" id="ARBA00022884"/>
    </source>
</evidence>
<dbReference type="OrthoDB" id="6730379at2759"/>
<keyword evidence="1" id="KW-0694">RNA-binding</keyword>
<protein>
    <submittedName>
        <fullName evidence="3">Uncharacterized protein</fullName>
    </submittedName>
</protein>
<evidence type="ECO:0000256" key="2">
    <source>
        <dbReference type="SAM" id="MobiDB-lite"/>
    </source>
</evidence>
<feature type="compositionally biased region" description="Basic and acidic residues" evidence="2">
    <location>
        <begin position="98"/>
        <end position="112"/>
    </location>
</feature>
<dbReference type="STRING" id="75743.A0A401Q9Y9"/>
<sequence>INMAGEPKPNRPKGLKQPSSALFSSSYEFDYDYFRDDFYERMHEYSSRPSLIPRAIPVKRSRVIVPVLRRGKSGIPLKLMARSTTVTKNAAKLKQPRKKADEVRTERSHTDSASEIAATVPEELLGEEGDCDELEQGEAMEDNECEDEMVRLET</sequence>
<dbReference type="PANTHER" id="PTHR13968">
    <property type="entry name" value="HETEROGENEOUS NUCLEAR RIBONUCLEOPROTEIN"/>
    <property type="match status" value="1"/>
</dbReference>
<dbReference type="AlphaFoldDB" id="A0A401Q9Y9"/>
<feature type="non-terminal residue" evidence="3">
    <location>
        <position position="1"/>
    </location>
</feature>
<dbReference type="PANTHER" id="PTHR13968:SF6">
    <property type="entry name" value="RNA-BINDING PROTEIN RALY"/>
    <property type="match status" value="1"/>
</dbReference>
<name>A0A401Q9Y9_SCYTO</name>
<dbReference type="Proteomes" id="UP000288216">
    <property type="component" value="Unassembled WGS sequence"/>
</dbReference>
<reference evidence="3 4" key="1">
    <citation type="journal article" date="2018" name="Nat. Ecol. Evol.">
        <title>Shark genomes provide insights into elasmobranch evolution and the origin of vertebrates.</title>
        <authorList>
            <person name="Hara Y"/>
            <person name="Yamaguchi K"/>
            <person name="Onimaru K"/>
            <person name="Kadota M"/>
            <person name="Koyanagi M"/>
            <person name="Keeley SD"/>
            <person name="Tatsumi K"/>
            <person name="Tanaka K"/>
            <person name="Motone F"/>
            <person name="Kageyama Y"/>
            <person name="Nozu R"/>
            <person name="Adachi N"/>
            <person name="Nishimura O"/>
            <person name="Nakagawa R"/>
            <person name="Tanegashima C"/>
            <person name="Kiyatake I"/>
            <person name="Matsumoto R"/>
            <person name="Murakumo K"/>
            <person name="Nishida K"/>
            <person name="Terakita A"/>
            <person name="Kuratani S"/>
            <person name="Sato K"/>
            <person name="Hyodo S Kuraku.S."/>
        </authorList>
    </citation>
    <scope>NUCLEOTIDE SEQUENCE [LARGE SCALE GENOMIC DNA]</scope>
</reference>
<keyword evidence="4" id="KW-1185">Reference proteome</keyword>
<proteinExistence type="predicted"/>
<feature type="region of interest" description="Disordered" evidence="2">
    <location>
        <begin position="87"/>
        <end position="154"/>
    </location>
</feature>
<dbReference type="GO" id="GO:0005634">
    <property type="term" value="C:nucleus"/>
    <property type="evidence" value="ECO:0007669"/>
    <property type="project" value="TreeGrafter"/>
</dbReference>
<feature type="compositionally biased region" description="Acidic residues" evidence="2">
    <location>
        <begin position="124"/>
        <end position="147"/>
    </location>
</feature>
<dbReference type="EMBL" id="BFAA01021979">
    <property type="protein sequence ID" value="GCB82186.1"/>
    <property type="molecule type" value="Genomic_DNA"/>
</dbReference>
<evidence type="ECO:0000313" key="3">
    <source>
        <dbReference type="EMBL" id="GCB82186.1"/>
    </source>
</evidence>
<gene>
    <name evidence="3" type="ORF">scyTo_0022292</name>
</gene>
<accession>A0A401Q9Y9</accession>
<dbReference type="OMA" id="MEDNECE"/>
<dbReference type="InterPro" id="IPR051186">
    <property type="entry name" value="RRM_HNRPC/RALY_subfam"/>
</dbReference>
<dbReference type="GO" id="GO:0003723">
    <property type="term" value="F:RNA binding"/>
    <property type="evidence" value="ECO:0007669"/>
    <property type="project" value="UniProtKB-KW"/>
</dbReference>
<organism evidence="3 4">
    <name type="scientific">Scyliorhinus torazame</name>
    <name type="common">Cloudy catshark</name>
    <name type="synonym">Catulus torazame</name>
    <dbReference type="NCBI Taxonomy" id="75743"/>
    <lineage>
        <taxon>Eukaryota</taxon>
        <taxon>Metazoa</taxon>
        <taxon>Chordata</taxon>
        <taxon>Craniata</taxon>
        <taxon>Vertebrata</taxon>
        <taxon>Chondrichthyes</taxon>
        <taxon>Elasmobranchii</taxon>
        <taxon>Galeomorphii</taxon>
        <taxon>Galeoidea</taxon>
        <taxon>Carcharhiniformes</taxon>
        <taxon>Scyliorhinidae</taxon>
        <taxon>Scyliorhinus</taxon>
    </lineage>
</organism>
<evidence type="ECO:0000313" key="4">
    <source>
        <dbReference type="Proteomes" id="UP000288216"/>
    </source>
</evidence>